<keyword evidence="14" id="KW-1185">Reference proteome</keyword>
<dbReference type="Pfam" id="PF13424">
    <property type="entry name" value="TPR_12"/>
    <property type="match status" value="4"/>
</dbReference>
<dbReference type="PROSITE" id="PS50293">
    <property type="entry name" value="TPR_REGION"/>
    <property type="match status" value="4"/>
</dbReference>
<feature type="repeat" description="TPR" evidence="10">
    <location>
        <begin position="781"/>
        <end position="814"/>
    </location>
</feature>
<dbReference type="InterPro" id="IPR002151">
    <property type="entry name" value="Kinesin_light"/>
</dbReference>
<dbReference type="InterPro" id="IPR056681">
    <property type="entry name" value="DUF7779"/>
</dbReference>
<dbReference type="SUPFAM" id="SSF48452">
    <property type="entry name" value="TPR-like"/>
    <property type="match status" value="1"/>
</dbReference>
<comment type="subcellular location">
    <subcellularLocation>
        <location evidence="1">Cytoplasm</location>
        <location evidence="1">Cytoskeleton</location>
    </subcellularLocation>
</comment>
<evidence type="ECO:0000256" key="9">
    <source>
        <dbReference type="ARBA" id="ARBA00023212"/>
    </source>
</evidence>
<dbReference type="PROSITE" id="PS50005">
    <property type="entry name" value="TPR"/>
    <property type="match status" value="9"/>
</dbReference>
<evidence type="ECO:0000256" key="6">
    <source>
        <dbReference type="ARBA" id="ARBA00022803"/>
    </source>
</evidence>
<dbReference type="InterPro" id="IPR027417">
    <property type="entry name" value="P-loop_NTPase"/>
</dbReference>
<feature type="repeat" description="TPR" evidence="10">
    <location>
        <begin position="739"/>
        <end position="772"/>
    </location>
</feature>
<dbReference type="PRINTS" id="PR00381">
    <property type="entry name" value="KINESINLIGHT"/>
</dbReference>
<feature type="repeat" description="TPR" evidence="10">
    <location>
        <begin position="571"/>
        <end position="604"/>
    </location>
</feature>
<reference evidence="14" key="1">
    <citation type="journal article" date="2021" name="Science">
        <title>Hunting the eagle killer: A cyanobacterial neurotoxin causes vacuolar myelinopathy.</title>
        <authorList>
            <person name="Breinlinger S."/>
            <person name="Phillips T.J."/>
            <person name="Haram B.N."/>
            <person name="Mares J."/>
            <person name="Martinez Yerena J.A."/>
            <person name="Hrouzek P."/>
            <person name="Sobotka R."/>
            <person name="Henderson W.M."/>
            <person name="Schmieder P."/>
            <person name="Williams S.M."/>
            <person name="Lauderdale J.D."/>
            <person name="Wilde H.D."/>
            <person name="Gerrin W."/>
            <person name="Kust A."/>
            <person name="Washington J.W."/>
            <person name="Wagner C."/>
            <person name="Geier B."/>
            <person name="Liebeke M."/>
            <person name="Enke H."/>
            <person name="Niedermeyer T.H.J."/>
            <person name="Wilde S.B."/>
        </authorList>
    </citation>
    <scope>NUCLEOTIDE SEQUENCE [LARGE SCALE GENOMIC DNA]</scope>
    <source>
        <strain evidence="14">Thurmond2011</strain>
    </source>
</reference>
<sequence length="898" mass="102766">MRLSGQQRQKIQEALIDAFPNMASLEQMLSFELNQNLRAIAPEGSLEQIVFPLIKAAESQGWIEDLIDAAYRTNPGNPKLQAIAQTFKIAPQFVCDIPYPRNPFFTGRETVLEEVRSTLLTKKLVALSGLGGIGKTQTAIEYAYRYQDEYYPILWVRAESRTELVSGFVNLADLLDLPVSQEKDENLVIAVVKQWLATHKDWLLILDNADEIPMVREFLPGSHPGHVLLTTRAFATGIYQRIEIKKLQPEDGSLLLLRRARLIAEEGKLDAVSEQERSLAQTISQEMDGLPLALDQAGAFIEETPSSLTEYWQYYQQEGARLLAQRGELAIDHQSVTITFSLAFKKVLESNPTAADLICVCAFLATDAIPEEIFTIGGKELGENLSRVADKPLDFLDVTKEAVRFSLIYRNPTHKTFDIHRLVQQVLKAEMDEEKCRQWLQRTVCAVTKVFPNVEYANWQHCERLLTHALSAINWINQYQFELETAALLLARTGYYLLERGQYSEAEPLYKKALELYQRLLGQEHPDVAQSYNNLAELYRAQGRYQDAEPLCQKALELRQRLLGQEHPDVAQSYNNLAALCDSQGRYQDAEPLYQKALELRQRLLGQEHPDVAQSYNNLALLYYSQGRYQDAEPLYQKALELRQRLLGQEHPDVAASYNNLALLYYSQGRYQEAEPLYQKALELWQRLLGQEHPHVATSYNNLAALYRVQGRYQEAEPLYQKALELRQRLLGQEHPDVATSYNNLAELYRAQGRYQDAEPLLKKALELRQRLLGQEHPHVATSYNNLAGVYDSQGRYTEAEPLYQKALELRQRLLGQEHPDVATSYNNLAELYRAQGRYQDAEPLYIKALEIASKSLGVDHPNTITFRENLKSLRDKRHSMLCKVVSFVKHLFNNRGD</sequence>
<feature type="repeat" description="TPR" evidence="10">
    <location>
        <begin position="655"/>
        <end position="688"/>
    </location>
</feature>
<comment type="caution">
    <text evidence="13">The sequence shown here is derived from an EMBL/GenBank/DDBJ whole genome shotgun (WGS) entry which is preliminary data.</text>
</comment>
<evidence type="ECO:0000259" key="12">
    <source>
        <dbReference type="Pfam" id="PF25000"/>
    </source>
</evidence>
<evidence type="ECO:0000256" key="8">
    <source>
        <dbReference type="ARBA" id="ARBA00023175"/>
    </source>
</evidence>
<dbReference type="Gene3D" id="3.40.50.300">
    <property type="entry name" value="P-loop containing nucleotide triphosphate hydrolases"/>
    <property type="match status" value="1"/>
</dbReference>
<gene>
    <name evidence="13" type="primary">fxsT</name>
    <name evidence="13" type="ORF">G7B40_028010</name>
</gene>
<evidence type="ECO:0000256" key="1">
    <source>
        <dbReference type="ARBA" id="ARBA00004245"/>
    </source>
</evidence>
<accession>A0AAP5IBA0</accession>
<feature type="domain" description="Effector-associated" evidence="11">
    <location>
        <begin position="1"/>
        <end position="87"/>
    </location>
</feature>
<keyword evidence="6 10" id="KW-0802">TPR repeat</keyword>
<keyword evidence="5" id="KW-0677">Repeat</keyword>
<dbReference type="EMBL" id="JAALHA020000017">
    <property type="protein sequence ID" value="MDR9898375.1"/>
    <property type="molecule type" value="Genomic_DNA"/>
</dbReference>
<evidence type="ECO:0000313" key="13">
    <source>
        <dbReference type="EMBL" id="MDR9898375.1"/>
    </source>
</evidence>
<evidence type="ECO:0000256" key="3">
    <source>
        <dbReference type="ARBA" id="ARBA00022490"/>
    </source>
</evidence>
<dbReference type="GO" id="GO:0007018">
    <property type="term" value="P:microtubule-based movement"/>
    <property type="evidence" value="ECO:0007669"/>
    <property type="project" value="TreeGrafter"/>
</dbReference>
<comment type="similarity">
    <text evidence="2">Belongs to the kinesin light chain family.</text>
</comment>
<dbReference type="InterPro" id="IPR019734">
    <property type="entry name" value="TPR_rpt"/>
</dbReference>
<dbReference type="InterPro" id="IPR045430">
    <property type="entry name" value="EAD1"/>
</dbReference>
<evidence type="ECO:0000256" key="10">
    <source>
        <dbReference type="PROSITE-ProRule" id="PRU00339"/>
    </source>
</evidence>
<dbReference type="GO" id="GO:0005871">
    <property type="term" value="C:kinesin complex"/>
    <property type="evidence" value="ECO:0007669"/>
    <property type="project" value="InterPro"/>
</dbReference>
<feature type="repeat" description="TPR" evidence="10">
    <location>
        <begin position="697"/>
        <end position="730"/>
    </location>
</feature>
<evidence type="ECO:0000256" key="7">
    <source>
        <dbReference type="ARBA" id="ARBA00023054"/>
    </source>
</evidence>
<dbReference type="NCBIfam" id="NF040586">
    <property type="entry name" value="FxSxx_TPR"/>
    <property type="match status" value="1"/>
</dbReference>
<evidence type="ECO:0000256" key="2">
    <source>
        <dbReference type="ARBA" id="ARBA00009622"/>
    </source>
</evidence>
<name>A0AAP5IBA0_9CYAN</name>
<dbReference type="GO" id="GO:0005874">
    <property type="term" value="C:microtubule"/>
    <property type="evidence" value="ECO:0007669"/>
    <property type="project" value="UniProtKB-KW"/>
</dbReference>
<feature type="repeat" description="TPR" evidence="10">
    <location>
        <begin position="487"/>
        <end position="520"/>
    </location>
</feature>
<dbReference type="Proteomes" id="UP000667802">
    <property type="component" value="Unassembled WGS sequence"/>
</dbReference>
<keyword evidence="9" id="KW-0206">Cytoskeleton</keyword>
<dbReference type="Gene3D" id="1.25.40.10">
    <property type="entry name" value="Tetratricopeptide repeat domain"/>
    <property type="match status" value="3"/>
</dbReference>
<dbReference type="GO" id="GO:0005737">
    <property type="term" value="C:cytoplasm"/>
    <property type="evidence" value="ECO:0007669"/>
    <property type="project" value="TreeGrafter"/>
</dbReference>
<keyword evidence="4" id="KW-0493">Microtubule</keyword>
<dbReference type="Pfam" id="PF19955">
    <property type="entry name" value="EAD1"/>
    <property type="match status" value="1"/>
</dbReference>
<evidence type="ECO:0000259" key="11">
    <source>
        <dbReference type="Pfam" id="PF19955"/>
    </source>
</evidence>
<keyword evidence="8" id="KW-0505">Motor protein</keyword>
<feature type="domain" description="DUF7779" evidence="12">
    <location>
        <begin position="351"/>
        <end position="435"/>
    </location>
</feature>
<dbReference type="AlphaFoldDB" id="A0AAP5IBA0"/>
<dbReference type="PANTHER" id="PTHR45783:SF3">
    <property type="entry name" value="KINESIN LIGHT CHAIN"/>
    <property type="match status" value="1"/>
</dbReference>
<dbReference type="PANTHER" id="PTHR45783">
    <property type="entry name" value="KINESIN LIGHT CHAIN"/>
    <property type="match status" value="1"/>
</dbReference>
<evidence type="ECO:0000313" key="14">
    <source>
        <dbReference type="Proteomes" id="UP000667802"/>
    </source>
</evidence>
<keyword evidence="7" id="KW-0175">Coiled coil</keyword>
<feature type="repeat" description="TPR" evidence="10">
    <location>
        <begin position="823"/>
        <end position="856"/>
    </location>
</feature>
<proteinExistence type="inferred from homology"/>
<dbReference type="SMART" id="SM00028">
    <property type="entry name" value="TPR"/>
    <property type="match status" value="9"/>
</dbReference>
<evidence type="ECO:0000256" key="5">
    <source>
        <dbReference type="ARBA" id="ARBA00022737"/>
    </source>
</evidence>
<dbReference type="GO" id="GO:0019894">
    <property type="term" value="F:kinesin binding"/>
    <property type="evidence" value="ECO:0007669"/>
    <property type="project" value="TreeGrafter"/>
</dbReference>
<dbReference type="GO" id="GO:0043531">
    <property type="term" value="F:ADP binding"/>
    <property type="evidence" value="ECO:0007669"/>
    <property type="project" value="InterPro"/>
</dbReference>
<protein>
    <submittedName>
        <fullName evidence="13">FxSxx-COOH system tetratricopeptide repeat protein</fullName>
    </submittedName>
</protein>
<feature type="repeat" description="TPR" evidence="10">
    <location>
        <begin position="529"/>
        <end position="562"/>
    </location>
</feature>
<dbReference type="SUPFAM" id="SSF52540">
    <property type="entry name" value="P-loop containing nucleoside triphosphate hydrolases"/>
    <property type="match status" value="1"/>
</dbReference>
<keyword evidence="3" id="KW-0963">Cytoplasm</keyword>
<organism evidence="13 14">
    <name type="scientific">Aetokthonos hydrillicola Thurmond2011</name>
    <dbReference type="NCBI Taxonomy" id="2712845"/>
    <lineage>
        <taxon>Bacteria</taxon>
        <taxon>Bacillati</taxon>
        <taxon>Cyanobacteriota</taxon>
        <taxon>Cyanophyceae</taxon>
        <taxon>Nostocales</taxon>
        <taxon>Hapalosiphonaceae</taxon>
        <taxon>Aetokthonos</taxon>
    </lineage>
</organism>
<evidence type="ECO:0000256" key="4">
    <source>
        <dbReference type="ARBA" id="ARBA00022701"/>
    </source>
</evidence>
<feature type="repeat" description="TPR" evidence="10">
    <location>
        <begin position="613"/>
        <end position="646"/>
    </location>
</feature>
<dbReference type="InterPro" id="IPR011990">
    <property type="entry name" value="TPR-like_helical_dom_sf"/>
</dbReference>
<dbReference type="RefSeq" id="WP_310834187.1">
    <property type="nucleotide sequence ID" value="NZ_JAALHA020000017.1"/>
</dbReference>
<dbReference type="Pfam" id="PF25000">
    <property type="entry name" value="DUF7779"/>
    <property type="match status" value="1"/>
</dbReference>